<dbReference type="GeneID" id="81359098"/>
<proteinExistence type="predicted"/>
<dbReference type="OrthoDB" id="1919336at2759"/>
<sequence>MNHPFCMHALLACCGAEIPTDTDCFRQLARFHYTGAVAGLRVVLSDRNLKSQWVVAMLTIMMLCIYERAKPKGSPGIEIHLVGAARLIEFHSRDSLIYGQLSQAEQAMHRLVRESYIFHVATSLPFQHSDAHHDEIEMALSLSEQAICQHFRPHLLSHPDSPVLGFPPYLFRCIYTVYRLYQSSRNKHITSQKCRKLDDDLRQWDRCTRPQTSKNTTANNQANLETAWTGPRLYILGCRILLRQISGSELAEVDPKIDHLIEEGMGIVRRLEPATDYYADYYCWPFLAIGLHLRSTSDRELLMDQVLAFRAATNNGTMRRLEDMLELIWQSRHAQSMAPATPASNQTG</sequence>
<dbReference type="RefSeq" id="XP_056470925.1">
    <property type="nucleotide sequence ID" value="XM_056620119.1"/>
</dbReference>
<reference evidence="1" key="1">
    <citation type="submission" date="2022-11" db="EMBL/GenBank/DDBJ databases">
        <authorList>
            <person name="Petersen C."/>
        </authorList>
    </citation>
    <scope>NUCLEOTIDE SEQUENCE</scope>
    <source>
        <strain evidence="1">IBT 30761</strain>
    </source>
</reference>
<dbReference type="Proteomes" id="UP001149074">
    <property type="component" value="Unassembled WGS sequence"/>
</dbReference>
<dbReference type="InterPro" id="IPR021858">
    <property type="entry name" value="Fun_TF"/>
</dbReference>
<gene>
    <name evidence="1" type="ORF">N7532_007627</name>
</gene>
<keyword evidence="2" id="KW-1185">Reference proteome</keyword>
<accession>A0A9W9EVW5</accession>
<protein>
    <submittedName>
        <fullName evidence="1">C6 zinc finger domain protein</fullName>
    </submittedName>
</protein>
<dbReference type="Pfam" id="PF11951">
    <property type="entry name" value="Fungal_trans_2"/>
    <property type="match status" value="1"/>
</dbReference>
<dbReference type="AlphaFoldDB" id="A0A9W9EVW5"/>
<evidence type="ECO:0000313" key="2">
    <source>
        <dbReference type="Proteomes" id="UP001149074"/>
    </source>
</evidence>
<reference evidence="1" key="2">
    <citation type="journal article" date="2023" name="IMA Fungus">
        <title>Comparative genomic study of the Penicillium genus elucidates a diverse pangenome and 15 lateral gene transfer events.</title>
        <authorList>
            <person name="Petersen C."/>
            <person name="Sorensen T."/>
            <person name="Nielsen M.R."/>
            <person name="Sondergaard T.E."/>
            <person name="Sorensen J.L."/>
            <person name="Fitzpatrick D.A."/>
            <person name="Frisvad J.C."/>
            <person name="Nielsen K.L."/>
        </authorList>
    </citation>
    <scope>NUCLEOTIDE SEQUENCE</scope>
    <source>
        <strain evidence="1">IBT 30761</strain>
    </source>
</reference>
<dbReference type="EMBL" id="JAPQKI010000009">
    <property type="protein sequence ID" value="KAJ5088943.1"/>
    <property type="molecule type" value="Genomic_DNA"/>
</dbReference>
<name>A0A9W9EVW5_9EURO</name>
<comment type="caution">
    <text evidence="1">The sequence shown here is derived from an EMBL/GenBank/DDBJ whole genome shotgun (WGS) entry which is preliminary data.</text>
</comment>
<evidence type="ECO:0000313" key="1">
    <source>
        <dbReference type="EMBL" id="KAJ5088943.1"/>
    </source>
</evidence>
<organism evidence="1 2">
    <name type="scientific">Penicillium argentinense</name>
    <dbReference type="NCBI Taxonomy" id="1131581"/>
    <lineage>
        <taxon>Eukaryota</taxon>
        <taxon>Fungi</taxon>
        <taxon>Dikarya</taxon>
        <taxon>Ascomycota</taxon>
        <taxon>Pezizomycotina</taxon>
        <taxon>Eurotiomycetes</taxon>
        <taxon>Eurotiomycetidae</taxon>
        <taxon>Eurotiales</taxon>
        <taxon>Aspergillaceae</taxon>
        <taxon>Penicillium</taxon>
    </lineage>
</organism>